<protein>
    <recommendedName>
        <fullName evidence="3">Bacteriophage N4 adsorption protein B</fullName>
    </recommendedName>
</protein>
<sequence>MLEKQATADALPTLLIGASIISQQKLEEAMNTAKSLNVPLARALTMLNMVGESTLKLVQDAEQLVVSKEATVDLALKALRLARQNNMNMEDAIGVITSVHKKTQTVQSITNPLTELLLKAELITNEQLGRSIIQAKDTGMQMGRIMVLNRDLSGWMMNAALTAQLLVRDGKVTKDQAVQALLIVARRRVSIEQALFELGLFSEKSGQTVRIGELVLMAGFLSEGDMLECLEIELIKEKQFGQILLEQGLVTHDLLEAAIVLQDMVSNGTLRAFQAADALKQVKARSISVYQAVAELYPATQAEPKEFLPAKLLTDAGLISAPDLEKVIDPTEKSSIKVGKKVLSTGAISEAVLYTALRTYSLYKQGFLSAEQSVNALKKSRNENLTLDEALSKLGWIVPARMQWIWS</sequence>
<gene>
    <name evidence="1" type="ORF">J0M35_05030</name>
</gene>
<dbReference type="EMBL" id="JAFLCK010000005">
    <property type="protein sequence ID" value="MBN8659703.1"/>
    <property type="molecule type" value="Genomic_DNA"/>
</dbReference>
<name>A0A8J7PGK4_9BACT</name>
<evidence type="ECO:0000313" key="2">
    <source>
        <dbReference type="Proteomes" id="UP000664277"/>
    </source>
</evidence>
<proteinExistence type="predicted"/>
<dbReference type="AlphaFoldDB" id="A0A8J7PGK4"/>
<evidence type="ECO:0008006" key="3">
    <source>
        <dbReference type="Google" id="ProtNLM"/>
    </source>
</evidence>
<accession>A0A8J7PGK4</accession>
<comment type="caution">
    <text evidence="1">The sequence shown here is derived from an EMBL/GenBank/DDBJ whole genome shotgun (WGS) entry which is preliminary data.</text>
</comment>
<dbReference type="Proteomes" id="UP000664277">
    <property type="component" value="Unassembled WGS sequence"/>
</dbReference>
<evidence type="ECO:0000313" key="1">
    <source>
        <dbReference type="EMBL" id="MBN8659703.1"/>
    </source>
</evidence>
<organism evidence="1 2">
    <name type="scientific">Candidatus Obscuribacter phosphatis</name>
    <dbReference type="NCBI Taxonomy" id="1906157"/>
    <lineage>
        <taxon>Bacteria</taxon>
        <taxon>Bacillati</taxon>
        <taxon>Candidatus Melainabacteria</taxon>
        <taxon>Candidatus Obscuribacterales</taxon>
        <taxon>Candidatus Obscuribacteraceae</taxon>
        <taxon>Candidatus Obscuribacter</taxon>
    </lineage>
</organism>
<reference evidence="1" key="1">
    <citation type="submission" date="2021-02" db="EMBL/GenBank/DDBJ databases">
        <title>Genome-Resolved Metagenomics of a Microbial Community Performing Photosynthetic Biological Nutrient Removal.</title>
        <authorList>
            <person name="Mcdaniel E.A."/>
        </authorList>
    </citation>
    <scope>NUCLEOTIDE SEQUENCE</scope>
    <source>
        <strain evidence="1">UWPOB_OBS1</strain>
    </source>
</reference>